<protein>
    <recommendedName>
        <fullName evidence="3">protein-histidine N-methyltransferase</fullName>
        <ecNumber evidence="3">2.1.1.85</ecNumber>
    </recommendedName>
</protein>
<feature type="compositionally biased region" description="Basic and acidic residues" evidence="10">
    <location>
        <begin position="281"/>
        <end position="293"/>
    </location>
</feature>
<comment type="caution">
    <text evidence="11">The sequence shown here is derived from an EMBL/GenBank/DDBJ whole genome shotgun (WGS) entry which is preliminary data.</text>
</comment>
<dbReference type="OrthoDB" id="1723750at2759"/>
<dbReference type="GO" id="GO:0005634">
    <property type="term" value="C:nucleus"/>
    <property type="evidence" value="ECO:0007669"/>
    <property type="project" value="UniProtKB-SubCell"/>
</dbReference>
<evidence type="ECO:0000256" key="5">
    <source>
        <dbReference type="ARBA" id="ARBA00022603"/>
    </source>
</evidence>
<dbReference type="InterPro" id="IPR019410">
    <property type="entry name" value="Methyltransf_16"/>
</dbReference>
<dbReference type="EC" id="2.1.1.85" evidence="3"/>
<reference evidence="11 12" key="1">
    <citation type="submission" date="2018-11" db="EMBL/GenBank/DDBJ databases">
        <title>Genome sequence of Apiotrichum porosum DSM 27194.</title>
        <authorList>
            <person name="Aliyu H."/>
            <person name="Gorte O."/>
            <person name="Ochsenreither K."/>
        </authorList>
    </citation>
    <scope>NUCLEOTIDE SEQUENCE [LARGE SCALE GENOMIC DNA]</scope>
    <source>
        <strain evidence="11 12">DSM 27194</strain>
    </source>
</reference>
<sequence length="464" mass="49866">MFKFDFDIEDADDEVVIPQTAAQASAAGSCSNAAAQTSRAPPQPSHSISLADLIKTLPASFSYTPLAHPCGAERAPLLRRDLFDARFQLAQDGHDAEDEVESPDAESTPKAAASEEPKEGAEYVDADTDLVPGTYEGGLKSWEGGLDLVEVLAANVAGEAQGDQDEDKQIANWVRGARVLEVGCGTGLPSAYLLRALLSTPATADQKRTTLHLQDYNLPVLSLVTLPNLVLAALRALPADVLAQATTTDVEVIQEINDDDEDADEYADEAEDKFGDDDEEKGARERRTRGEVDGFDGRRAGTLDLTPELLAAFTKVLEERGVDLQFTYGDWSGMATTLADEVPYSLVLTAETIYAEESQRALLDVLQTSARYTAPLKETARAPASLEASLDSLSVRDDWARQPLSAETPEPVVLVAAKVLYFGVGGGLDSFLAQVAAEKQGWSVRVRDWVKGVGRAVVRVGWQA</sequence>
<dbReference type="Proteomes" id="UP000279236">
    <property type="component" value="Unassembled WGS sequence"/>
</dbReference>
<evidence type="ECO:0000256" key="7">
    <source>
        <dbReference type="ARBA" id="ARBA00022691"/>
    </source>
</evidence>
<feature type="region of interest" description="Disordered" evidence="10">
    <location>
        <begin position="93"/>
        <end position="129"/>
    </location>
</feature>
<dbReference type="SUPFAM" id="SSF53335">
    <property type="entry name" value="S-adenosyl-L-methionine-dependent methyltransferases"/>
    <property type="match status" value="1"/>
</dbReference>
<accession>A0A427XZY5</accession>
<dbReference type="Gene3D" id="3.40.50.150">
    <property type="entry name" value="Vaccinia Virus protein VP39"/>
    <property type="match status" value="1"/>
</dbReference>
<evidence type="ECO:0000256" key="4">
    <source>
        <dbReference type="ARBA" id="ARBA00022490"/>
    </source>
</evidence>
<keyword evidence="4" id="KW-0963">Cytoplasm</keyword>
<evidence type="ECO:0000313" key="11">
    <source>
        <dbReference type="EMBL" id="RSH84438.1"/>
    </source>
</evidence>
<dbReference type="PANTHER" id="PTHR14614">
    <property type="entry name" value="HEPATOCELLULAR CARCINOMA-ASSOCIATED ANTIGEN"/>
    <property type="match status" value="1"/>
</dbReference>
<evidence type="ECO:0000256" key="2">
    <source>
        <dbReference type="ARBA" id="ARBA00004496"/>
    </source>
</evidence>
<dbReference type="PANTHER" id="PTHR14614:SF39">
    <property type="entry name" value="HISTIDINE PROTEIN METHYLTRANSFERASE 1 HOMOLOG"/>
    <property type="match status" value="1"/>
</dbReference>
<evidence type="ECO:0000256" key="3">
    <source>
        <dbReference type="ARBA" id="ARBA00012533"/>
    </source>
</evidence>
<proteinExistence type="inferred from homology"/>
<keyword evidence="8" id="KW-0539">Nucleus</keyword>
<dbReference type="AlphaFoldDB" id="A0A427XZY5"/>
<keyword evidence="5" id="KW-0489">Methyltransferase</keyword>
<dbReference type="InterPro" id="IPR029063">
    <property type="entry name" value="SAM-dependent_MTases_sf"/>
</dbReference>
<name>A0A427XZY5_9TREE</name>
<dbReference type="EMBL" id="RSCE01000003">
    <property type="protein sequence ID" value="RSH84438.1"/>
    <property type="molecule type" value="Genomic_DNA"/>
</dbReference>
<dbReference type="RefSeq" id="XP_028477886.1">
    <property type="nucleotide sequence ID" value="XM_028621434.1"/>
</dbReference>
<keyword evidence="6" id="KW-0808">Transferase</keyword>
<feature type="compositionally biased region" description="Acidic residues" evidence="10">
    <location>
        <begin position="256"/>
        <end position="280"/>
    </location>
</feature>
<keyword evidence="12" id="KW-1185">Reference proteome</keyword>
<dbReference type="GO" id="GO:0005737">
    <property type="term" value="C:cytoplasm"/>
    <property type="evidence" value="ECO:0007669"/>
    <property type="project" value="UniProtKB-SubCell"/>
</dbReference>
<feature type="compositionally biased region" description="Acidic residues" evidence="10">
    <location>
        <begin position="95"/>
        <end position="104"/>
    </location>
</feature>
<organism evidence="11 12">
    <name type="scientific">Apiotrichum porosum</name>
    <dbReference type="NCBI Taxonomy" id="105984"/>
    <lineage>
        <taxon>Eukaryota</taxon>
        <taxon>Fungi</taxon>
        <taxon>Dikarya</taxon>
        <taxon>Basidiomycota</taxon>
        <taxon>Agaricomycotina</taxon>
        <taxon>Tremellomycetes</taxon>
        <taxon>Trichosporonales</taxon>
        <taxon>Trichosporonaceae</taxon>
        <taxon>Apiotrichum</taxon>
    </lineage>
</organism>
<dbReference type="GO" id="GO:0018064">
    <property type="term" value="F:protein-L-histidine N-tele-methyltransferase activity"/>
    <property type="evidence" value="ECO:0007669"/>
    <property type="project" value="UniProtKB-EC"/>
</dbReference>
<evidence type="ECO:0000256" key="6">
    <source>
        <dbReference type="ARBA" id="ARBA00022679"/>
    </source>
</evidence>
<dbReference type="PROSITE" id="PS51257">
    <property type="entry name" value="PROKAR_LIPOPROTEIN"/>
    <property type="match status" value="1"/>
</dbReference>
<keyword evidence="7" id="KW-0949">S-adenosyl-L-methionine</keyword>
<evidence type="ECO:0000256" key="9">
    <source>
        <dbReference type="ARBA" id="ARBA00038126"/>
    </source>
</evidence>
<evidence type="ECO:0000256" key="1">
    <source>
        <dbReference type="ARBA" id="ARBA00004123"/>
    </source>
</evidence>
<gene>
    <name evidence="11" type="ORF">EHS24_005959</name>
</gene>
<dbReference type="GO" id="GO:0032259">
    <property type="term" value="P:methylation"/>
    <property type="evidence" value="ECO:0007669"/>
    <property type="project" value="UniProtKB-KW"/>
</dbReference>
<comment type="subcellular location">
    <subcellularLocation>
        <location evidence="2">Cytoplasm</location>
    </subcellularLocation>
    <subcellularLocation>
        <location evidence="1">Nucleus</location>
    </subcellularLocation>
</comment>
<dbReference type="STRING" id="105984.A0A427XZY5"/>
<evidence type="ECO:0000256" key="10">
    <source>
        <dbReference type="SAM" id="MobiDB-lite"/>
    </source>
</evidence>
<comment type="similarity">
    <text evidence="9">Belongs to the methyltransferase superfamily. METTL18 family.</text>
</comment>
<feature type="region of interest" description="Disordered" evidence="10">
    <location>
        <begin position="256"/>
        <end position="293"/>
    </location>
</feature>
<evidence type="ECO:0000256" key="8">
    <source>
        <dbReference type="ARBA" id="ARBA00023242"/>
    </source>
</evidence>
<dbReference type="GeneID" id="39590502"/>
<evidence type="ECO:0000313" key="12">
    <source>
        <dbReference type="Proteomes" id="UP000279236"/>
    </source>
</evidence>